<evidence type="ECO:0000256" key="2">
    <source>
        <dbReference type="ARBA" id="ARBA00022475"/>
    </source>
</evidence>
<evidence type="ECO:0000256" key="3">
    <source>
        <dbReference type="ARBA" id="ARBA00022692"/>
    </source>
</evidence>
<feature type="transmembrane region" description="Helical" evidence="6">
    <location>
        <begin position="396"/>
        <end position="418"/>
    </location>
</feature>
<keyword evidence="5 6" id="KW-0472">Membrane</keyword>
<dbReference type="EMBL" id="JACIDS010000003">
    <property type="protein sequence ID" value="MBB3931903.1"/>
    <property type="molecule type" value="Genomic_DNA"/>
</dbReference>
<feature type="transmembrane region" description="Helical" evidence="6">
    <location>
        <begin position="355"/>
        <end position="375"/>
    </location>
</feature>
<feature type="transmembrane region" description="Helical" evidence="6">
    <location>
        <begin position="20"/>
        <end position="41"/>
    </location>
</feature>
<comment type="subcellular location">
    <subcellularLocation>
        <location evidence="1">Cell membrane</location>
        <topology evidence="1">Multi-pass membrane protein</topology>
    </subcellularLocation>
</comment>
<evidence type="ECO:0000256" key="5">
    <source>
        <dbReference type="ARBA" id="ARBA00023136"/>
    </source>
</evidence>
<feature type="transmembrane region" description="Helical" evidence="6">
    <location>
        <begin position="806"/>
        <end position="829"/>
    </location>
</feature>
<keyword evidence="2" id="KW-1003">Cell membrane</keyword>
<dbReference type="InterPro" id="IPR038766">
    <property type="entry name" value="Membrane_comp_ABC_pdt"/>
</dbReference>
<feature type="transmembrane region" description="Helical" evidence="6">
    <location>
        <begin position="257"/>
        <end position="281"/>
    </location>
</feature>
<dbReference type="InterPro" id="IPR003838">
    <property type="entry name" value="ABC3_permease_C"/>
</dbReference>
<feature type="domain" description="ABC3 transporter permease C-terminal" evidence="7">
    <location>
        <begin position="720"/>
        <end position="830"/>
    </location>
</feature>
<keyword evidence="4 6" id="KW-1133">Transmembrane helix</keyword>
<accession>A0A840ARM1</accession>
<sequence length="840" mass="86989">MNRAALLPLRFALRELRGGLRGFVVFLACIALGVAAIASVGSVSQSMTEGIEREGRAILGGDVAFTLVQRQASAAERAFLESKGAVSEIASVRGMARRADGSDQTLVEVKAVDGAYPLYGSVVTAGGGGLSPAVPLDALADEELFTRLGLKAGDSIGLGAATLRLAGVIATEPDKLATGLGFGPRLLVSRAALDASALVQPGSLVQWGYRVKLPEGVDPGKVVEAAKAAFPDAGWQIRTRDDASPGLRRSIDQFTQYLTLVGLAALVVGGVGVGNAVAAFVERKRGVIATLRSIGAASRFVVALYLTEIMIIAAVGVVIGMVLGALVPVVAIQFLADVLPVGAESGVYPGALATAALYGFVTALAFALLPLGRIPDVAPASLFRDSSGIERGRARLGFLAGALGSGAVLAGLAVLLAYDRRIALIFVGAIAAAFIVLRLVGWLVTVAARHAPRIPLLPLRYAVGNLHRPGALTYSVMLSLGLGLALIVTLALIDGSLQRQLKSSMPDNGPSFFFLDVQKDAIAPFTTFLAEKAPGAAIESVPMLRGRITRVNDVPSDQVKPSADSAWVLQGDRGVTFSATLPKNSRLVEGTWWPDGQTGEPLVSIEAGVARGLGLKLGDTITVNVLGRQITAKIANLRQVDWESLAINFVLVFSPSTFAGAPYSVLTTLALPGAPDPSHEAALMRDVGKAFPTVTAIRVREALDRVSSILEQLMVAIRAASSVALAAAVLVLAGALAAGLQGRLRDTVVLKTLGATRRQLLLAFGFEYGLLGLAAAIFGVGVGSLAAFAVVAGVMKQSFTFSALEAVLAALVAVLLTVLLGLAGTWRLLGRKAAPYLRNL</sequence>
<dbReference type="Proteomes" id="UP000553963">
    <property type="component" value="Unassembled WGS sequence"/>
</dbReference>
<evidence type="ECO:0000259" key="7">
    <source>
        <dbReference type="Pfam" id="PF02687"/>
    </source>
</evidence>
<feature type="transmembrane region" description="Helical" evidence="6">
    <location>
        <begin position="715"/>
        <end position="740"/>
    </location>
</feature>
<evidence type="ECO:0000256" key="1">
    <source>
        <dbReference type="ARBA" id="ARBA00004651"/>
    </source>
</evidence>
<feature type="transmembrane region" description="Helical" evidence="6">
    <location>
        <begin position="761"/>
        <end position="794"/>
    </location>
</feature>
<evidence type="ECO:0000256" key="6">
    <source>
        <dbReference type="SAM" id="Phobius"/>
    </source>
</evidence>
<keyword evidence="3 6" id="KW-0812">Transmembrane</keyword>
<dbReference type="PANTHER" id="PTHR30287">
    <property type="entry name" value="MEMBRANE COMPONENT OF PREDICTED ABC SUPERFAMILY METABOLITE UPTAKE TRANSPORTER"/>
    <property type="match status" value="1"/>
</dbReference>
<feature type="transmembrane region" description="Helical" evidence="6">
    <location>
        <begin position="424"/>
        <end position="448"/>
    </location>
</feature>
<dbReference type="PANTHER" id="PTHR30287:SF1">
    <property type="entry name" value="INNER MEMBRANE PROTEIN"/>
    <property type="match status" value="1"/>
</dbReference>
<protein>
    <submittedName>
        <fullName evidence="8">Putative ABC transport system permease protein</fullName>
    </submittedName>
</protein>
<feature type="transmembrane region" description="Helical" evidence="6">
    <location>
        <begin position="302"/>
        <end position="335"/>
    </location>
</feature>
<evidence type="ECO:0000313" key="8">
    <source>
        <dbReference type="EMBL" id="MBB3931903.1"/>
    </source>
</evidence>
<dbReference type="RefSeq" id="WP_183399507.1">
    <property type="nucleotide sequence ID" value="NZ_JACIDS010000003.1"/>
</dbReference>
<dbReference type="Pfam" id="PF02687">
    <property type="entry name" value="FtsX"/>
    <property type="match status" value="2"/>
</dbReference>
<comment type="caution">
    <text evidence="8">The sequence shown here is derived from an EMBL/GenBank/DDBJ whole genome shotgun (WGS) entry which is preliminary data.</text>
</comment>
<dbReference type="GO" id="GO:0005886">
    <property type="term" value="C:plasma membrane"/>
    <property type="evidence" value="ECO:0007669"/>
    <property type="project" value="UniProtKB-SubCell"/>
</dbReference>
<proteinExistence type="predicted"/>
<dbReference type="AlphaFoldDB" id="A0A840ARM1"/>
<name>A0A840ARM1_9HYPH</name>
<reference evidence="8 9" key="1">
    <citation type="submission" date="2020-08" db="EMBL/GenBank/DDBJ databases">
        <title>Genomic Encyclopedia of Type Strains, Phase IV (KMG-IV): sequencing the most valuable type-strain genomes for metagenomic binning, comparative biology and taxonomic classification.</title>
        <authorList>
            <person name="Goeker M."/>
        </authorList>
    </citation>
    <scope>NUCLEOTIDE SEQUENCE [LARGE SCALE GENOMIC DNA]</scope>
    <source>
        <strain evidence="8 9">DSM 25966</strain>
    </source>
</reference>
<organism evidence="8 9">
    <name type="scientific">Kaistia hirudinis</name>
    <dbReference type="NCBI Taxonomy" id="1293440"/>
    <lineage>
        <taxon>Bacteria</taxon>
        <taxon>Pseudomonadati</taxon>
        <taxon>Pseudomonadota</taxon>
        <taxon>Alphaproteobacteria</taxon>
        <taxon>Hyphomicrobiales</taxon>
        <taxon>Kaistiaceae</taxon>
        <taxon>Kaistia</taxon>
    </lineage>
</organism>
<evidence type="ECO:0000256" key="4">
    <source>
        <dbReference type="ARBA" id="ARBA00022989"/>
    </source>
</evidence>
<feature type="transmembrane region" description="Helical" evidence="6">
    <location>
        <begin position="469"/>
        <end position="493"/>
    </location>
</feature>
<feature type="domain" description="ABC3 transporter permease C-terminal" evidence="7">
    <location>
        <begin position="261"/>
        <end position="373"/>
    </location>
</feature>
<keyword evidence="9" id="KW-1185">Reference proteome</keyword>
<gene>
    <name evidence="8" type="ORF">GGR25_002953</name>
</gene>
<evidence type="ECO:0000313" key="9">
    <source>
        <dbReference type="Proteomes" id="UP000553963"/>
    </source>
</evidence>